<dbReference type="STRING" id="1537102.L0AZ37"/>
<reference evidence="1 2" key="1">
    <citation type="journal article" date="2012" name="BMC Genomics">
        <title>Comparative genomic analysis and phylogenetic position of Theileria equi.</title>
        <authorList>
            <person name="Kappmeyer L.S."/>
            <person name="Thiagarajan M."/>
            <person name="Herndon D.R."/>
            <person name="Ramsay J.D."/>
            <person name="Caler E."/>
            <person name="Djikeng A."/>
            <person name="Gillespie J.J."/>
            <person name="Lau A.O."/>
            <person name="Roalson E.H."/>
            <person name="Silva J.C."/>
            <person name="Silva M.G."/>
            <person name="Suarez C.E."/>
            <person name="Ueti M.W."/>
            <person name="Nene V.M."/>
            <person name="Mealey R.H."/>
            <person name="Knowles D.P."/>
            <person name="Brayton K.A."/>
        </authorList>
    </citation>
    <scope>NUCLEOTIDE SEQUENCE [LARGE SCALE GENOMIC DNA]</scope>
    <source>
        <strain evidence="1 2">WA</strain>
    </source>
</reference>
<name>L0AZ37_THEEQ</name>
<dbReference type="InterPro" id="IPR017703">
    <property type="entry name" value="YgfZ/GCV_T_CS"/>
</dbReference>
<protein>
    <recommendedName>
        <fullName evidence="3">Aminomethyltransferase folate-binding domain-containing protein</fullName>
    </recommendedName>
</protein>
<proteinExistence type="predicted"/>
<dbReference type="AlphaFoldDB" id="L0AZ37"/>
<dbReference type="VEuPathDB" id="PiroplasmaDB:BEWA_002590"/>
<dbReference type="PANTHER" id="PTHR22602:SF0">
    <property type="entry name" value="TRANSFERASE CAF17, MITOCHONDRIAL-RELATED"/>
    <property type="match status" value="1"/>
</dbReference>
<dbReference type="GO" id="GO:0005759">
    <property type="term" value="C:mitochondrial matrix"/>
    <property type="evidence" value="ECO:0007669"/>
    <property type="project" value="TreeGrafter"/>
</dbReference>
<dbReference type="EMBL" id="CP001670">
    <property type="protein sequence ID" value="AFZ80852.1"/>
    <property type="molecule type" value="Genomic_DNA"/>
</dbReference>
<keyword evidence="2" id="KW-1185">Reference proteome</keyword>
<dbReference type="InterPro" id="IPR045179">
    <property type="entry name" value="YgfZ/GcvT"/>
</dbReference>
<dbReference type="SUPFAM" id="SSF103025">
    <property type="entry name" value="Folate-binding domain"/>
    <property type="match status" value="1"/>
</dbReference>
<sequence>MITRAFSRRLLSISGADAKDFLQGLISSDLRTLQHFCKASEENNGLWGSNNMPEKEDVILQTKTLLPTLFLSSSGRILAESLIFRNKDSFVLDCSTYTFEKLMQVINRRKLAAKIVMEPVDNKGVYVRIPEYMSRFATIPQVPTDNYIPSPESIELEDPRGKTFGDRVYKAHDTPQSSPGTDDSVGIYEKLLIINGCIVELLTNLTESKLLPQDLNLDKFGYLSRNKGCFVGQEIMNRIFNKTLLNKYNLMLVLDKSIIHENLGGEHATSAQESATTPTETVTNTQFGVLLTKILGCSNNKVGSTMQGLLRNASKVYSIDCETKSVVPLLYFSSGFGFILNNRINAINSVSINGKAHVCQNI</sequence>
<dbReference type="Gene3D" id="2.40.30.160">
    <property type="match status" value="1"/>
</dbReference>
<evidence type="ECO:0000313" key="1">
    <source>
        <dbReference type="EMBL" id="AFZ80852.1"/>
    </source>
</evidence>
<dbReference type="Proteomes" id="UP000031512">
    <property type="component" value="Chromosome 3"/>
</dbReference>
<dbReference type="PANTHER" id="PTHR22602">
    <property type="entry name" value="TRANSFERASE CAF17, MITOCHONDRIAL-RELATED"/>
    <property type="match status" value="1"/>
</dbReference>
<dbReference type="eggNOG" id="ENOG502RSYQ">
    <property type="taxonomic scope" value="Eukaryota"/>
</dbReference>
<gene>
    <name evidence="1" type="ORF">BEWA_002590</name>
</gene>
<dbReference type="KEGG" id="beq:BEWA_002590"/>
<dbReference type="OrthoDB" id="191995at2759"/>
<evidence type="ECO:0008006" key="3">
    <source>
        <dbReference type="Google" id="ProtNLM"/>
    </source>
</evidence>
<dbReference type="NCBIfam" id="TIGR03317">
    <property type="entry name" value="ygfZ_signature"/>
    <property type="match status" value="1"/>
</dbReference>
<accession>L0AZ37</accession>
<dbReference type="GeneID" id="15806480"/>
<evidence type="ECO:0000313" key="2">
    <source>
        <dbReference type="Proteomes" id="UP000031512"/>
    </source>
</evidence>
<dbReference type="GO" id="GO:0016226">
    <property type="term" value="P:iron-sulfur cluster assembly"/>
    <property type="evidence" value="ECO:0007669"/>
    <property type="project" value="TreeGrafter"/>
</dbReference>
<dbReference type="RefSeq" id="XP_004830518.1">
    <property type="nucleotide sequence ID" value="XM_004830461.1"/>
</dbReference>
<dbReference type="Gene3D" id="3.30.70.1400">
    <property type="entry name" value="Aminomethyltransferase beta-barrel domains"/>
    <property type="match status" value="1"/>
</dbReference>
<organism evidence="1 2">
    <name type="scientific">Theileria equi strain WA</name>
    <dbReference type="NCBI Taxonomy" id="1537102"/>
    <lineage>
        <taxon>Eukaryota</taxon>
        <taxon>Sar</taxon>
        <taxon>Alveolata</taxon>
        <taxon>Apicomplexa</taxon>
        <taxon>Aconoidasida</taxon>
        <taxon>Piroplasmida</taxon>
        <taxon>Theileriidae</taxon>
        <taxon>Theileria</taxon>
    </lineage>
</organism>